<dbReference type="PANTHER" id="PTHR43065">
    <property type="entry name" value="SENSOR HISTIDINE KINASE"/>
    <property type="match status" value="1"/>
</dbReference>
<dbReference type="eggNOG" id="COG4251">
    <property type="taxonomic scope" value="Bacteria"/>
</dbReference>
<dbReference type="Gene3D" id="3.30.450.40">
    <property type="match status" value="1"/>
</dbReference>
<evidence type="ECO:0000256" key="2">
    <source>
        <dbReference type="ARBA" id="ARBA00022606"/>
    </source>
</evidence>
<dbReference type="GO" id="GO:0009881">
    <property type="term" value="F:photoreceptor activity"/>
    <property type="evidence" value="ECO:0007669"/>
    <property type="project" value="UniProtKB-KW"/>
</dbReference>
<accession>E8X537</accession>
<dbReference type="PRINTS" id="PR01033">
    <property type="entry name" value="PHYTOCHROME"/>
</dbReference>
<evidence type="ECO:0000256" key="4">
    <source>
        <dbReference type="ARBA" id="ARBA00023170"/>
    </source>
</evidence>
<keyword evidence="1" id="KW-0600">Photoreceptor protein</keyword>
<dbReference type="InterPro" id="IPR003018">
    <property type="entry name" value="GAF"/>
</dbReference>
<evidence type="ECO:0000313" key="7">
    <source>
        <dbReference type="Proteomes" id="UP000000343"/>
    </source>
</evidence>
<gene>
    <name evidence="6" type="ordered locus">AciX9_0155</name>
</gene>
<dbReference type="HOGENOM" id="CLU_000445_50_5_0"/>
<keyword evidence="2" id="KW-0716">Sensory transduction</keyword>
<evidence type="ECO:0000256" key="3">
    <source>
        <dbReference type="ARBA" id="ARBA00022991"/>
    </source>
</evidence>
<dbReference type="PANTHER" id="PTHR43065:SF42">
    <property type="entry name" value="TWO-COMPONENT SENSOR PPRA"/>
    <property type="match status" value="1"/>
</dbReference>
<dbReference type="AlphaFoldDB" id="E8X537"/>
<dbReference type="KEGG" id="acm:AciX9_0155"/>
<dbReference type="InterPro" id="IPR001294">
    <property type="entry name" value="Phytochrome"/>
</dbReference>
<dbReference type="PROSITE" id="PS50046">
    <property type="entry name" value="PHYTOCHROME_2"/>
    <property type="match status" value="1"/>
</dbReference>
<protein>
    <submittedName>
        <fullName evidence="6">Putative PAS/PAC sensor protein</fullName>
    </submittedName>
</protein>
<dbReference type="Gene3D" id="3.30.450.20">
    <property type="entry name" value="PAS domain"/>
    <property type="match status" value="1"/>
</dbReference>
<feature type="domain" description="Phytochrome chromophore attachment site" evidence="5">
    <location>
        <begin position="155"/>
        <end position="313"/>
    </location>
</feature>
<name>E8X537_GRATM</name>
<dbReference type="STRING" id="1198114.AciX9_0155"/>
<organism evidence="7">
    <name type="scientific">Granulicella tundricola (strain ATCC BAA-1859 / DSM 23138 / MP5ACTX9)</name>
    <dbReference type="NCBI Taxonomy" id="1198114"/>
    <lineage>
        <taxon>Bacteria</taxon>
        <taxon>Pseudomonadati</taxon>
        <taxon>Acidobacteriota</taxon>
        <taxon>Terriglobia</taxon>
        <taxon>Terriglobales</taxon>
        <taxon>Acidobacteriaceae</taxon>
        <taxon>Granulicella</taxon>
    </lineage>
</organism>
<dbReference type="InterPro" id="IPR013654">
    <property type="entry name" value="PAS_2"/>
</dbReference>
<keyword evidence="3" id="KW-0157">Chromophore</keyword>
<dbReference type="PaxDb" id="1198114-AciX9_0155"/>
<evidence type="ECO:0000259" key="5">
    <source>
        <dbReference type="PROSITE" id="PS50046"/>
    </source>
</evidence>
<dbReference type="Proteomes" id="UP000000343">
    <property type="component" value="Chromosome"/>
</dbReference>
<keyword evidence="4" id="KW-0675">Receptor</keyword>
<dbReference type="EMBL" id="CP002480">
    <property type="protein sequence ID" value="ADW67229.1"/>
    <property type="molecule type" value="Genomic_DNA"/>
</dbReference>
<dbReference type="InterPro" id="IPR035965">
    <property type="entry name" value="PAS-like_dom_sf"/>
</dbReference>
<dbReference type="GO" id="GO:0006355">
    <property type="term" value="P:regulation of DNA-templated transcription"/>
    <property type="evidence" value="ECO:0007669"/>
    <property type="project" value="InterPro"/>
</dbReference>
<dbReference type="GO" id="GO:0009584">
    <property type="term" value="P:detection of visible light"/>
    <property type="evidence" value="ECO:0007669"/>
    <property type="project" value="InterPro"/>
</dbReference>
<proteinExistence type="predicted"/>
<dbReference type="SUPFAM" id="SSF55781">
    <property type="entry name" value="GAF domain-like"/>
    <property type="match status" value="2"/>
</dbReference>
<keyword evidence="7" id="KW-1185">Reference proteome</keyword>
<dbReference type="SUPFAM" id="SSF55785">
    <property type="entry name" value="PYP-like sensor domain (PAS domain)"/>
    <property type="match status" value="1"/>
</dbReference>
<reference evidence="7" key="1">
    <citation type="submission" date="2011-01" db="EMBL/GenBank/DDBJ databases">
        <title>Complete sequence of chromosome of Acidobacterium sp. MP5ACTX9.</title>
        <authorList>
            <consortium name="US DOE Joint Genome Institute"/>
            <person name="Lucas S."/>
            <person name="Copeland A."/>
            <person name="Lapidus A."/>
            <person name="Cheng J.-F."/>
            <person name="Goodwin L."/>
            <person name="Pitluck S."/>
            <person name="Teshima H."/>
            <person name="Detter J.C."/>
            <person name="Han C."/>
            <person name="Tapia R."/>
            <person name="Land M."/>
            <person name="Hauser L."/>
            <person name="Kyrpides N."/>
            <person name="Ivanova N."/>
            <person name="Ovchinnikova G."/>
            <person name="Pagani I."/>
            <person name="Rawat S.R."/>
            <person name="Mannisto M."/>
            <person name="Haggblom M.M."/>
            <person name="Woyke T."/>
        </authorList>
    </citation>
    <scope>NUCLEOTIDE SEQUENCE [LARGE SCALE GENOMIC DNA]</scope>
    <source>
        <strain evidence="7">MP5ACTX9</strain>
    </source>
</reference>
<dbReference type="InterPro" id="IPR043150">
    <property type="entry name" value="Phytochrome_PHY_sf"/>
</dbReference>
<dbReference type="InterPro" id="IPR016132">
    <property type="entry name" value="Phyto_chromo_attachment"/>
</dbReference>
<evidence type="ECO:0000313" key="6">
    <source>
        <dbReference type="EMBL" id="ADW67229.1"/>
    </source>
</evidence>
<dbReference type="InterPro" id="IPR029016">
    <property type="entry name" value="GAF-like_dom_sf"/>
</dbReference>
<dbReference type="Pfam" id="PF01590">
    <property type="entry name" value="GAF"/>
    <property type="match status" value="1"/>
</dbReference>
<dbReference type="Pfam" id="PF08446">
    <property type="entry name" value="PAS_2"/>
    <property type="match status" value="1"/>
</dbReference>
<sequence>MEESAKSFRLRNSWIPVDESAFEQEVIHTPGLVQPFGVLLACRRSDLRIVHVSANCDWILGREPREVLQMTLPALFGQEQSDEVTRALSEPGHRSASRLSIGKLRPGGLENHVVAHTIDADLICIELEPSLPGHRWDLLSKRLESIVEALQKTGSQQDLCDAAAKEMRALTGHDHVMIYKFHPDHHGEVIAEDKIAELSPNINLHFPASDIPQQARALYLLQRTRLIADVDYVPVPLVSLKHASVPCALDMTYSSLRSVSPMHLQYLRNMKVGASFSISLVHEQKLWGLIICQHRTPLLVPPEVRSLCDLLGQVISMLTGVTQNNEDYVEQLFNGSRLKELESVLAGPCVISEMLVEHADLFLGSVGASGATICIDGQLRSCGTVLPPHERHALLALLKEHGDEPIFLSEYLAGIMPALKIYKDVASGILAIPLDGSYKSYVLWYRPEITQTVEWGGNPNEAKVRDVVTGLVGPRESFAAWRESVSGHAKAWSPRERAMALDVQRLLKATVSRQGDAAKAKLSLVDVLTLLPNRRVLLDRLSRLQEDGVLEHASLLFVTWTDSRA</sequence>
<dbReference type="SMART" id="SM00065">
    <property type="entry name" value="GAF"/>
    <property type="match status" value="1"/>
</dbReference>
<dbReference type="Gene3D" id="3.30.450.270">
    <property type="match status" value="1"/>
</dbReference>
<dbReference type="InterPro" id="IPR013515">
    <property type="entry name" value="Phytochrome_cen-reg"/>
</dbReference>
<evidence type="ECO:0000256" key="1">
    <source>
        <dbReference type="ARBA" id="ARBA00022543"/>
    </source>
</evidence>
<dbReference type="Pfam" id="PF00360">
    <property type="entry name" value="PHY"/>
    <property type="match status" value="1"/>
</dbReference>